<gene>
    <name evidence="2" type="ORF">TCLT_LOCUS1915</name>
</gene>
<dbReference type="InterPro" id="IPR036259">
    <property type="entry name" value="MFS_trans_sf"/>
</dbReference>
<organism evidence="4">
    <name type="scientific">Thelazia callipaeda</name>
    <name type="common">Oriental eyeworm</name>
    <name type="synonym">Parasitic nematode</name>
    <dbReference type="NCBI Taxonomy" id="103827"/>
    <lineage>
        <taxon>Eukaryota</taxon>
        <taxon>Metazoa</taxon>
        <taxon>Ecdysozoa</taxon>
        <taxon>Nematoda</taxon>
        <taxon>Chromadorea</taxon>
        <taxon>Rhabditida</taxon>
        <taxon>Spirurina</taxon>
        <taxon>Spiruromorpha</taxon>
        <taxon>Thelazioidea</taxon>
        <taxon>Thelaziidae</taxon>
        <taxon>Thelazia</taxon>
    </lineage>
</organism>
<dbReference type="InterPro" id="IPR050327">
    <property type="entry name" value="Proton-linked_MCT"/>
</dbReference>
<keyword evidence="1" id="KW-0812">Transmembrane</keyword>
<evidence type="ECO:0000256" key="1">
    <source>
        <dbReference type="SAM" id="Phobius"/>
    </source>
</evidence>
<keyword evidence="1" id="KW-1133">Transmembrane helix</keyword>
<evidence type="ECO:0000313" key="2">
    <source>
        <dbReference type="EMBL" id="VDM97611.1"/>
    </source>
</evidence>
<dbReference type="EMBL" id="UYYF01000306">
    <property type="protein sequence ID" value="VDM97611.1"/>
    <property type="molecule type" value="Genomic_DNA"/>
</dbReference>
<accession>A0A0N5CNY5</accession>
<dbReference type="GO" id="GO:0008028">
    <property type="term" value="F:monocarboxylic acid transmembrane transporter activity"/>
    <property type="evidence" value="ECO:0007669"/>
    <property type="project" value="TreeGrafter"/>
</dbReference>
<protein>
    <submittedName>
        <fullName evidence="4">MFS domain-containing protein</fullName>
    </submittedName>
</protein>
<proteinExistence type="predicted"/>
<keyword evidence="1" id="KW-0472">Membrane</keyword>
<dbReference type="OrthoDB" id="6499973at2759"/>
<evidence type="ECO:0000313" key="4">
    <source>
        <dbReference type="WBParaSite" id="TCLT_0000191401-mRNA-1"/>
    </source>
</evidence>
<name>A0A0N5CNY5_THECL</name>
<dbReference type="STRING" id="103827.A0A0N5CNY5"/>
<dbReference type="AlphaFoldDB" id="A0A0N5CNY5"/>
<feature type="transmembrane region" description="Helical" evidence="1">
    <location>
        <begin position="86"/>
        <end position="104"/>
    </location>
</feature>
<keyword evidence="3" id="KW-1185">Reference proteome</keyword>
<evidence type="ECO:0000313" key="3">
    <source>
        <dbReference type="Proteomes" id="UP000276776"/>
    </source>
</evidence>
<feature type="transmembrane region" description="Helical" evidence="1">
    <location>
        <begin position="30"/>
        <end position="50"/>
    </location>
</feature>
<feature type="transmembrane region" description="Helical" evidence="1">
    <location>
        <begin position="110"/>
        <end position="131"/>
    </location>
</feature>
<dbReference type="Gene3D" id="1.20.1250.20">
    <property type="entry name" value="MFS general substrate transporter like domains"/>
    <property type="match status" value="1"/>
</dbReference>
<dbReference type="SUPFAM" id="SSF103473">
    <property type="entry name" value="MFS general substrate transporter"/>
    <property type="match status" value="1"/>
</dbReference>
<dbReference type="Proteomes" id="UP000276776">
    <property type="component" value="Unassembled WGS sequence"/>
</dbReference>
<dbReference type="PANTHER" id="PTHR11360">
    <property type="entry name" value="MONOCARBOXYLATE TRANSPORTER"/>
    <property type="match status" value="1"/>
</dbReference>
<dbReference type="WBParaSite" id="TCLT_0000191401-mRNA-1">
    <property type="protein sequence ID" value="TCLT_0000191401-mRNA-1"/>
    <property type="gene ID" value="TCLT_0000191401"/>
</dbReference>
<sequence>MNTIGRVVIGLISDRKFPCKYGKNMERNRLGIYVISLTLCGLLTAGVFLCEGYITLSIYSGLFGLTLSSYVCLTSVLLVDLLGIGKLTNAFGLILLFQGVGQLADVTGNYNMSFVFCGISLLVSGLMLIVIPSIQRKRRKQTMNPVASPNA</sequence>
<dbReference type="OMA" id="RISEWEN"/>
<dbReference type="PANTHER" id="PTHR11360:SF284">
    <property type="entry name" value="EG:103B4.3 PROTEIN-RELATED"/>
    <property type="match status" value="1"/>
</dbReference>
<reference evidence="2 3" key="2">
    <citation type="submission" date="2018-11" db="EMBL/GenBank/DDBJ databases">
        <authorList>
            <consortium name="Pathogen Informatics"/>
        </authorList>
    </citation>
    <scope>NUCLEOTIDE SEQUENCE [LARGE SCALE GENOMIC DNA]</scope>
</reference>
<reference evidence="4" key="1">
    <citation type="submission" date="2017-02" db="UniProtKB">
        <authorList>
            <consortium name="WormBaseParasite"/>
        </authorList>
    </citation>
    <scope>IDENTIFICATION</scope>
</reference>
<feature type="transmembrane region" description="Helical" evidence="1">
    <location>
        <begin position="56"/>
        <end position="79"/>
    </location>
</feature>